<keyword evidence="1" id="KW-0677">Repeat</keyword>
<proteinExistence type="predicted"/>
<name>A0A0R3PFC0_ANGCS</name>
<keyword evidence="3" id="KW-0393">Immunoglobulin domain</keyword>
<dbReference type="PANTHER" id="PTHR12231:SF253">
    <property type="entry name" value="DPR-INTERACTING PROTEIN ETA, ISOFORM B-RELATED"/>
    <property type="match status" value="1"/>
</dbReference>
<dbReference type="CDD" id="cd00096">
    <property type="entry name" value="Ig"/>
    <property type="match status" value="1"/>
</dbReference>
<evidence type="ECO:0000313" key="5">
    <source>
        <dbReference type="Proteomes" id="UP000267027"/>
    </source>
</evidence>
<dbReference type="Proteomes" id="UP000267027">
    <property type="component" value="Unassembled WGS sequence"/>
</dbReference>
<reference evidence="4 5" key="2">
    <citation type="submission" date="2018-11" db="EMBL/GenBank/DDBJ databases">
        <authorList>
            <consortium name="Pathogen Informatics"/>
        </authorList>
    </citation>
    <scope>NUCLEOTIDE SEQUENCE [LARGE SCALE GENOMIC DNA]</scope>
    <source>
        <strain evidence="4 5">Costa Rica</strain>
    </source>
</reference>
<dbReference type="SUPFAM" id="SSF48726">
    <property type="entry name" value="Immunoglobulin"/>
    <property type="match status" value="2"/>
</dbReference>
<dbReference type="OrthoDB" id="6612025at2759"/>
<keyword evidence="2" id="KW-1015">Disulfide bond</keyword>
<protein>
    <submittedName>
        <fullName evidence="6">Ig-like domain-containing protein</fullName>
    </submittedName>
</protein>
<dbReference type="Gene3D" id="2.60.40.10">
    <property type="entry name" value="Immunoglobulins"/>
    <property type="match status" value="1"/>
</dbReference>
<organism evidence="6">
    <name type="scientific">Angiostrongylus costaricensis</name>
    <name type="common">Nematode worm</name>
    <dbReference type="NCBI Taxonomy" id="334426"/>
    <lineage>
        <taxon>Eukaryota</taxon>
        <taxon>Metazoa</taxon>
        <taxon>Ecdysozoa</taxon>
        <taxon>Nematoda</taxon>
        <taxon>Chromadorea</taxon>
        <taxon>Rhabditida</taxon>
        <taxon>Rhabditina</taxon>
        <taxon>Rhabditomorpha</taxon>
        <taxon>Strongyloidea</taxon>
        <taxon>Metastrongylidae</taxon>
        <taxon>Angiostrongylus</taxon>
    </lineage>
</organism>
<evidence type="ECO:0000256" key="1">
    <source>
        <dbReference type="ARBA" id="ARBA00022737"/>
    </source>
</evidence>
<accession>A0A0R3PFC0</accession>
<gene>
    <name evidence="4" type="ORF">ACOC_LOCUS2859</name>
</gene>
<evidence type="ECO:0000313" key="4">
    <source>
        <dbReference type="EMBL" id="VDM54444.1"/>
    </source>
</evidence>
<evidence type="ECO:0000256" key="2">
    <source>
        <dbReference type="ARBA" id="ARBA00023157"/>
    </source>
</evidence>
<dbReference type="PANTHER" id="PTHR12231">
    <property type="entry name" value="CTX-RELATED TYPE I TRANSMEMBRANE PROTEIN"/>
    <property type="match status" value="1"/>
</dbReference>
<dbReference type="InterPro" id="IPR013783">
    <property type="entry name" value="Ig-like_fold"/>
</dbReference>
<sequence length="242" mass="27332">MVNSSRTMGALIIRGIEETDGGIYGCQAENSVGRSVVLETHVVIVEPPTFLTRPPPELRVPEGAPVNVNCRGFGDPLPIAYWVHLKKSRPQAAVIDRVECVGGESMKIYWTPVCSTLPAPSNVRISGESELRWDPVEHARSYRVESRHDKASTFEEIVCFHAENVLNSQWYGLKTDSALQASFEVRGSLKDEVDYCFSEETPNAIDDMLREKYLFGVQNVPVQLMNDLRIERLRREFRLSHL</sequence>
<dbReference type="InterPro" id="IPR051170">
    <property type="entry name" value="Neural/epithelial_adhesion"/>
</dbReference>
<dbReference type="WBParaSite" id="ACOC_0000285801-mRNA-1">
    <property type="protein sequence ID" value="ACOC_0000285801-mRNA-1"/>
    <property type="gene ID" value="ACOC_0000285801"/>
</dbReference>
<keyword evidence="5" id="KW-1185">Reference proteome</keyword>
<evidence type="ECO:0000256" key="3">
    <source>
        <dbReference type="ARBA" id="ARBA00023319"/>
    </source>
</evidence>
<reference evidence="6" key="1">
    <citation type="submission" date="2016-04" db="UniProtKB">
        <authorList>
            <consortium name="WormBaseParasite"/>
        </authorList>
    </citation>
    <scope>IDENTIFICATION</scope>
</reference>
<dbReference type="InterPro" id="IPR036179">
    <property type="entry name" value="Ig-like_dom_sf"/>
</dbReference>
<evidence type="ECO:0000313" key="6">
    <source>
        <dbReference type="WBParaSite" id="ACOC_0000285801-mRNA-1"/>
    </source>
</evidence>
<dbReference type="AlphaFoldDB" id="A0A0R3PFC0"/>
<dbReference type="EMBL" id="UYYA01000667">
    <property type="protein sequence ID" value="VDM54444.1"/>
    <property type="molecule type" value="Genomic_DNA"/>
</dbReference>
<dbReference type="GO" id="GO:0043005">
    <property type="term" value="C:neuron projection"/>
    <property type="evidence" value="ECO:0007669"/>
    <property type="project" value="TreeGrafter"/>
</dbReference>